<gene>
    <name evidence="7" type="ORF">DEF24_25790</name>
</gene>
<protein>
    <submittedName>
        <fullName evidence="7">Activator-dependent family glycosyltransferase</fullName>
    </submittedName>
</protein>
<dbReference type="SUPFAM" id="SSF53756">
    <property type="entry name" value="UDP-Glycosyltransferase/glycogen phosphorylase"/>
    <property type="match status" value="1"/>
</dbReference>
<keyword evidence="3 7" id="KW-0808">Transferase</keyword>
<evidence type="ECO:0000313" key="7">
    <source>
        <dbReference type="EMBL" id="RCV48919.1"/>
    </source>
</evidence>
<evidence type="ECO:0000259" key="5">
    <source>
        <dbReference type="Pfam" id="PF06722"/>
    </source>
</evidence>
<comment type="similarity">
    <text evidence="1">Belongs to the glycosyltransferase 28 family.</text>
</comment>
<keyword evidence="2" id="KW-0328">Glycosyltransferase</keyword>
<dbReference type="EMBL" id="QEIN01000360">
    <property type="protein sequence ID" value="RCV48919.1"/>
    <property type="molecule type" value="Genomic_DNA"/>
</dbReference>
<dbReference type="InterPro" id="IPR048284">
    <property type="entry name" value="EryCIII-like_N"/>
</dbReference>
<sequence>MKVLFTSLAHSTHYYPLVPIAWALRTAGHEVRIASQPELTETITRTGLTAVPIRWTGDDDPLDAALAEGLHEEATRHVQDFDFARRDPRQWTWERLLALETVMVPGLYGILNTDAMVDELLDVARAWRPDLVIWETYTMAGAAVARTVGAAHARVVSSVDVALRARQEFLRQARAQPPEHREDPTAEWLTWTLDRLGCPRGFDEELLTGQWTIDCTAPGSRLPLGLHTVSVRCVPYNGPSVLPAWLREPPRRPRVCLTFGVSESLEPDTAASILAAVADLDAEVVATLDAAARARLTDVPDNVRVVDFVPMNDLLPTCAAVVHHGGFGTRTTAELHGVPQVIIPFGWDTAVMAEQLERSGAGLGLPVTELTPAALRDRVHRVITEPRFTEGARRLRDQARAAPSPNDIVPLLEELTERHRAPSAAG</sequence>
<feature type="domain" description="Erythromycin biosynthesis protein CIII-like C-terminal" evidence="5">
    <location>
        <begin position="272"/>
        <end position="415"/>
    </location>
</feature>
<dbReference type="InterPro" id="IPR050426">
    <property type="entry name" value="Glycosyltransferase_28"/>
</dbReference>
<evidence type="ECO:0000313" key="8">
    <source>
        <dbReference type="Proteomes" id="UP000253318"/>
    </source>
</evidence>
<dbReference type="NCBIfam" id="TIGR04516">
    <property type="entry name" value="glycosyl_450act"/>
    <property type="match status" value="1"/>
</dbReference>
<dbReference type="OrthoDB" id="5488434at2"/>
<dbReference type="Pfam" id="PF06722">
    <property type="entry name" value="EryCIII-like_C"/>
    <property type="match status" value="1"/>
</dbReference>
<dbReference type="AlphaFoldDB" id="A0A368SY84"/>
<keyword evidence="4" id="KW-0045">Antibiotic biosynthesis</keyword>
<dbReference type="FunFam" id="3.40.50.2000:FF:000072">
    <property type="entry name" value="Glycosyl transferase"/>
    <property type="match status" value="1"/>
</dbReference>
<feature type="domain" description="Erythromycin biosynthesis protein CIII-like N-terminal" evidence="6">
    <location>
        <begin position="22"/>
        <end position="260"/>
    </location>
</feature>
<dbReference type="Gene3D" id="3.40.50.2000">
    <property type="entry name" value="Glycogen Phosphorylase B"/>
    <property type="match status" value="2"/>
</dbReference>
<dbReference type="CDD" id="cd03784">
    <property type="entry name" value="GT1_Gtf-like"/>
    <property type="match status" value="1"/>
</dbReference>
<dbReference type="Proteomes" id="UP000253318">
    <property type="component" value="Unassembled WGS sequence"/>
</dbReference>
<dbReference type="InterPro" id="IPR010610">
    <property type="entry name" value="EryCIII-like_C"/>
</dbReference>
<dbReference type="PANTHER" id="PTHR48050">
    <property type="entry name" value="STEROL 3-BETA-GLUCOSYLTRANSFERASE"/>
    <property type="match status" value="1"/>
</dbReference>
<dbReference type="Pfam" id="PF21036">
    <property type="entry name" value="EryCIII-like_N"/>
    <property type="match status" value="1"/>
</dbReference>
<dbReference type="PANTHER" id="PTHR48050:SF13">
    <property type="entry name" value="STEROL 3-BETA-GLUCOSYLTRANSFERASE UGT80A2"/>
    <property type="match status" value="1"/>
</dbReference>
<proteinExistence type="inferred from homology"/>
<organism evidence="7 8">
    <name type="scientific">Marinitenerispora sediminis</name>
    <dbReference type="NCBI Taxonomy" id="1931232"/>
    <lineage>
        <taxon>Bacteria</taxon>
        <taxon>Bacillati</taxon>
        <taxon>Actinomycetota</taxon>
        <taxon>Actinomycetes</taxon>
        <taxon>Streptosporangiales</taxon>
        <taxon>Nocardiopsidaceae</taxon>
        <taxon>Marinitenerispora</taxon>
    </lineage>
</organism>
<evidence type="ECO:0000256" key="2">
    <source>
        <dbReference type="ARBA" id="ARBA00022676"/>
    </source>
</evidence>
<accession>A0A368SY84</accession>
<dbReference type="GO" id="GO:0016758">
    <property type="term" value="F:hexosyltransferase activity"/>
    <property type="evidence" value="ECO:0007669"/>
    <property type="project" value="UniProtKB-ARBA"/>
</dbReference>
<dbReference type="GO" id="GO:0017000">
    <property type="term" value="P:antibiotic biosynthetic process"/>
    <property type="evidence" value="ECO:0007669"/>
    <property type="project" value="UniProtKB-KW"/>
</dbReference>
<reference evidence="7 8" key="1">
    <citation type="submission" date="2018-04" db="EMBL/GenBank/DDBJ databases">
        <title>Novel actinobacteria from marine sediment.</title>
        <authorList>
            <person name="Ng Z.Y."/>
            <person name="Tan G.Y.A."/>
        </authorList>
    </citation>
    <scope>NUCLEOTIDE SEQUENCE [LARGE SCALE GENOMIC DNA]</scope>
    <source>
        <strain evidence="7 8">TPS81</strain>
    </source>
</reference>
<dbReference type="InterPro" id="IPR002213">
    <property type="entry name" value="UDP_glucos_trans"/>
</dbReference>
<dbReference type="GO" id="GO:0008194">
    <property type="term" value="F:UDP-glycosyltransferase activity"/>
    <property type="evidence" value="ECO:0007669"/>
    <property type="project" value="InterPro"/>
</dbReference>
<dbReference type="InterPro" id="IPR030953">
    <property type="entry name" value="Glycosyl_450act"/>
</dbReference>
<evidence type="ECO:0000256" key="1">
    <source>
        <dbReference type="ARBA" id="ARBA00006962"/>
    </source>
</evidence>
<evidence type="ECO:0000259" key="6">
    <source>
        <dbReference type="Pfam" id="PF21036"/>
    </source>
</evidence>
<comment type="caution">
    <text evidence="7">The sequence shown here is derived from an EMBL/GenBank/DDBJ whole genome shotgun (WGS) entry which is preliminary data.</text>
</comment>
<name>A0A368SY84_9ACTN</name>
<keyword evidence="8" id="KW-1185">Reference proteome</keyword>
<evidence type="ECO:0000256" key="4">
    <source>
        <dbReference type="ARBA" id="ARBA00023194"/>
    </source>
</evidence>
<evidence type="ECO:0000256" key="3">
    <source>
        <dbReference type="ARBA" id="ARBA00022679"/>
    </source>
</evidence>